<evidence type="ECO:0000256" key="1">
    <source>
        <dbReference type="SAM" id="Phobius"/>
    </source>
</evidence>
<accession>A0A0C9YXJ2</accession>
<evidence type="ECO:0000313" key="2">
    <source>
        <dbReference type="EMBL" id="KIK18599.1"/>
    </source>
</evidence>
<evidence type="ECO:0000313" key="3">
    <source>
        <dbReference type="Proteomes" id="UP000054018"/>
    </source>
</evidence>
<protein>
    <submittedName>
        <fullName evidence="2">Unplaced genomic scaffold scaffold_117, whole genome shotgun sequence</fullName>
    </submittedName>
</protein>
<gene>
    <name evidence="2" type="ORF">PISMIDRAFT_684048</name>
</gene>
<keyword evidence="1" id="KW-1133">Transmembrane helix</keyword>
<reference evidence="3" key="2">
    <citation type="submission" date="2015-01" db="EMBL/GenBank/DDBJ databases">
        <title>Evolutionary Origins and Diversification of the Mycorrhizal Mutualists.</title>
        <authorList>
            <consortium name="DOE Joint Genome Institute"/>
            <consortium name="Mycorrhizal Genomics Consortium"/>
            <person name="Kohler A."/>
            <person name="Kuo A."/>
            <person name="Nagy L.G."/>
            <person name="Floudas D."/>
            <person name="Copeland A."/>
            <person name="Barry K.W."/>
            <person name="Cichocki N."/>
            <person name="Veneault-Fourrey C."/>
            <person name="LaButti K."/>
            <person name="Lindquist E.A."/>
            <person name="Lipzen A."/>
            <person name="Lundell T."/>
            <person name="Morin E."/>
            <person name="Murat C."/>
            <person name="Riley R."/>
            <person name="Ohm R."/>
            <person name="Sun H."/>
            <person name="Tunlid A."/>
            <person name="Henrissat B."/>
            <person name="Grigoriev I.V."/>
            <person name="Hibbett D.S."/>
            <person name="Martin F."/>
        </authorList>
    </citation>
    <scope>NUCLEOTIDE SEQUENCE [LARGE SCALE GENOMIC DNA]</scope>
    <source>
        <strain evidence="3">441</strain>
    </source>
</reference>
<name>A0A0C9YXJ2_9AGAM</name>
<dbReference type="AlphaFoldDB" id="A0A0C9YXJ2"/>
<keyword evidence="1" id="KW-0812">Transmembrane</keyword>
<organism evidence="2 3">
    <name type="scientific">Pisolithus microcarpus 441</name>
    <dbReference type="NCBI Taxonomy" id="765257"/>
    <lineage>
        <taxon>Eukaryota</taxon>
        <taxon>Fungi</taxon>
        <taxon>Dikarya</taxon>
        <taxon>Basidiomycota</taxon>
        <taxon>Agaricomycotina</taxon>
        <taxon>Agaricomycetes</taxon>
        <taxon>Agaricomycetidae</taxon>
        <taxon>Boletales</taxon>
        <taxon>Sclerodermatineae</taxon>
        <taxon>Pisolithaceae</taxon>
        <taxon>Pisolithus</taxon>
    </lineage>
</organism>
<keyword evidence="3" id="KW-1185">Reference proteome</keyword>
<dbReference type="EMBL" id="KN833801">
    <property type="protein sequence ID" value="KIK18599.1"/>
    <property type="molecule type" value="Genomic_DNA"/>
</dbReference>
<reference evidence="2 3" key="1">
    <citation type="submission" date="2014-04" db="EMBL/GenBank/DDBJ databases">
        <authorList>
            <consortium name="DOE Joint Genome Institute"/>
            <person name="Kuo A."/>
            <person name="Kohler A."/>
            <person name="Costa M.D."/>
            <person name="Nagy L.G."/>
            <person name="Floudas D."/>
            <person name="Copeland A."/>
            <person name="Barry K.W."/>
            <person name="Cichocki N."/>
            <person name="Veneault-Fourrey C."/>
            <person name="LaButti K."/>
            <person name="Lindquist E.A."/>
            <person name="Lipzen A."/>
            <person name="Lundell T."/>
            <person name="Morin E."/>
            <person name="Murat C."/>
            <person name="Sun H."/>
            <person name="Tunlid A."/>
            <person name="Henrissat B."/>
            <person name="Grigoriev I.V."/>
            <person name="Hibbett D.S."/>
            <person name="Martin F."/>
            <person name="Nordberg H.P."/>
            <person name="Cantor M.N."/>
            <person name="Hua S.X."/>
        </authorList>
    </citation>
    <scope>NUCLEOTIDE SEQUENCE [LARGE SCALE GENOMIC DNA]</scope>
    <source>
        <strain evidence="2 3">441</strain>
    </source>
</reference>
<dbReference type="HOGENOM" id="CLU_2352331_0_0_1"/>
<sequence>MRKDSLWTPSNSKLWLSLYVACLSKFAGVLGVAIVPFLLLCSDPAILRRHSSYRKCYYIHISNRMLQSGKMFGGCQIVRHLKIQTRLVEYESEKVVN</sequence>
<feature type="transmembrane region" description="Helical" evidence="1">
    <location>
        <begin position="16"/>
        <end position="41"/>
    </location>
</feature>
<dbReference type="Proteomes" id="UP000054018">
    <property type="component" value="Unassembled WGS sequence"/>
</dbReference>
<keyword evidence="1" id="KW-0472">Membrane</keyword>
<feature type="non-terminal residue" evidence="2">
    <location>
        <position position="97"/>
    </location>
</feature>
<proteinExistence type="predicted"/>